<organism evidence="1 2">
    <name type="scientific">Irpex rosettiformis</name>
    <dbReference type="NCBI Taxonomy" id="378272"/>
    <lineage>
        <taxon>Eukaryota</taxon>
        <taxon>Fungi</taxon>
        <taxon>Dikarya</taxon>
        <taxon>Basidiomycota</taxon>
        <taxon>Agaricomycotina</taxon>
        <taxon>Agaricomycetes</taxon>
        <taxon>Polyporales</taxon>
        <taxon>Irpicaceae</taxon>
        <taxon>Irpex</taxon>
    </lineage>
</organism>
<gene>
    <name evidence="1" type="ORF">BDY19DRAFT_469538</name>
</gene>
<evidence type="ECO:0000313" key="1">
    <source>
        <dbReference type="EMBL" id="KAI0084851.1"/>
    </source>
</evidence>
<accession>A0ACB8TSE3</accession>
<reference evidence="1" key="1">
    <citation type="journal article" date="2021" name="Environ. Microbiol.">
        <title>Gene family expansions and transcriptome signatures uncover fungal adaptations to wood decay.</title>
        <authorList>
            <person name="Hage H."/>
            <person name="Miyauchi S."/>
            <person name="Viragh M."/>
            <person name="Drula E."/>
            <person name="Min B."/>
            <person name="Chaduli D."/>
            <person name="Navarro D."/>
            <person name="Favel A."/>
            <person name="Norest M."/>
            <person name="Lesage-Meessen L."/>
            <person name="Balint B."/>
            <person name="Merenyi Z."/>
            <person name="de Eugenio L."/>
            <person name="Morin E."/>
            <person name="Martinez A.T."/>
            <person name="Baldrian P."/>
            <person name="Stursova M."/>
            <person name="Martinez M.J."/>
            <person name="Novotny C."/>
            <person name="Magnuson J.K."/>
            <person name="Spatafora J.W."/>
            <person name="Maurice S."/>
            <person name="Pangilinan J."/>
            <person name="Andreopoulos W."/>
            <person name="LaButti K."/>
            <person name="Hundley H."/>
            <person name="Na H."/>
            <person name="Kuo A."/>
            <person name="Barry K."/>
            <person name="Lipzen A."/>
            <person name="Henrissat B."/>
            <person name="Riley R."/>
            <person name="Ahrendt S."/>
            <person name="Nagy L.G."/>
            <person name="Grigoriev I.V."/>
            <person name="Martin F."/>
            <person name="Rosso M.N."/>
        </authorList>
    </citation>
    <scope>NUCLEOTIDE SEQUENCE</scope>
    <source>
        <strain evidence="1">CBS 384.51</strain>
    </source>
</reference>
<evidence type="ECO:0000313" key="2">
    <source>
        <dbReference type="Proteomes" id="UP001055072"/>
    </source>
</evidence>
<sequence>MSAPQQFPASSVHSTTLTPYLQLPHLLSLTWLAYPILSLLFVAFRLQLSSDSAQSSVDSAKENLIASCLAAEKAATATASMPRYMAVATNARIADAANATMQGAGKALILALTVMEAIINFIVDMYRSTFLCFLELVVRGGLSILIGAVQELNNAVGAVAGGIRTAIQDAVQGVNDIITKIPGVKGISVPDLSALQNVTLPQDFTDALTNLNNSLPTLSELKGKLDDIIDTPFELVKKDINETFSNLTFNANAFPIPEQNTVTFCDQMDTSIVDDLGRDLVKIAKIGVIIIILLVLVLLAANCALEWYKWRCLQNHLRYTREAWSTDPAIYHGGSKTKGTPTLQLSNHNLLMLQGNMSHPLLTKIANRISSLLRLSPNKHIHLTWFFHYVFHPPALACFLIGFFGLLSVQVQLLAIGPLEHKYQHQAAASASDFSNLIATSINNTMYNQSAAYANTINARVDTVQNTINDGLFGWVNGTTTTLNDTINAFYDDLQGAVQTVFGGTILESPVEEFIKCFVGSKVDAVEKALTFLHDNLNVDMPRVNESVLVLSPQQVNEATQPIAAAAIGGGGGSGSGDGGDGGGVVGKLVNAYVESLKKERIMFSIFIGLWGLVVLMGVGIIWWHSRGRDMVERWKKRRWEKTQRRGMDGVVVPFRDFGDSETRHSEVEKGHGVGGEGRQGLFRSLAPPRTNTHPYGGENGQRPGFEKSWDSFLDNANASQPTQETRPTAIGPRRFLTLGRSGSDASASQPEQSELPWLTRFTTKFWKRDSPSAHEEDLVDEKRSIASSSITLTGTPAEKSKPRLTITTTNGSVQSLHTSIHNEDWEENLPVEPTSAWSVSPRKSTWLSGITTTKLKSMSVSRPKSRSRARKEVVSSVPSDVDSGEQEAVDAPVPIPVAMPLHHGFERFSTPPLQFSAPPQHPSIGAKKPVVTVATRDSVPYLPPGIGYPKYHHDSLGGNPFATPFDDERYAVATSPTSPLSGSAGRNGSGNPFVVM</sequence>
<proteinExistence type="predicted"/>
<keyword evidence="2" id="KW-1185">Reference proteome</keyword>
<dbReference type="EMBL" id="MU274937">
    <property type="protein sequence ID" value="KAI0084851.1"/>
    <property type="molecule type" value="Genomic_DNA"/>
</dbReference>
<dbReference type="Proteomes" id="UP001055072">
    <property type="component" value="Unassembled WGS sequence"/>
</dbReference>
<protein>
    <submittedName>
        <fullName evidence="1">Uncharacterized protein</fullName>
    </submittedName>
</protein>
<comment type="caution">
    <text evidence="1">The sequence shown here is derived from an EMBL/GenBank/DDBJ whole genome shotgun (WGS) entry which is preliminary data.</text>
</comment>
<name>A0ACB8TSE3_9APHY</name>